<protein>
    <submittedName>
        <fullName evidence="2">GNAT family N-acetyltransferase</fullName>
        <ecNumber evidence="2">2.3.1.-</ecNumber>
    </submittedName>
</protein>
<feature type="domain" description="N-acetyltransferase" evidence="1">
    <location>
        <begin position="170"/>
        <end position="315"/>
    </location>
</feature>
<dbReference type="PANTHER" id="PTHR43617">
    <property type="entry name" value="L-AMINO ACID N-ACETYLTRANSFERASE"/>
    <property type="match status" value="1"/>
</dbReference>
<dbReference type="GO" id="GO:0016746">
    <property type="term" value="F:acyltransferase activity"/>
    <property type="evidence" value="ECO:0007669"/>
    <property type="project" value="UniProtKB-KW"/>
</dbReference>
<reference evidence="3" key="1">
    <citation type="journal article" date="2019" name="Int. J. Syst. Evol. Microbiol.">
        <title>The Global Catalogue of Microorganisms (GCM) 10K type strain sequencing project: providing services to taxonomists for standard genome sequencing and annotation.</title>
        <authorList>
            <consortium name="The Broad Institute Genomics Platform"/>
            <consortium name="The Broad Institute Genome Sequencing Center for Infectious Disease"/>
            <person name="Wu L."/>
            <person name="Ma J."/>
        </authorList>
    </citation>
    <scope>NUCLEOTIDE SEQUENCE [LARGE SCALE GENOMIC DNA]</scope>
    <source>
        <strain evidence="3">CCUG 15531</strain>
    </source>
</reference>
<accession>A0ABW4MR60</accession>
<keyword evidence="2" id="KW-0012">Acyltransferase</keyword>
<evidence type="ECO:0000259" key="1">
    <source>
        <dbReference type="PROSITE" id="PS51186"/>
    </source>
</evidence>
<dbReference type="CDD" id="cd04301">
    <property type="entry name" value="NAT_SF"/>
    <property type="match status" value="2"/>
</dbReference>
<dbReference type="EMBL" id="JBHUEK010000025">
    <property type="protein sequence ID" value="MFD1780434.1"/>
    <property type="molecule type" value="Genomic_DNA"/>
</dbReference>
<sequence length="315" mass="36616">MKYIQLDEQWETQIVNLWNRELGSDFPMREELFNQNSIQDPHILQSGSYLAVNEQNKLIGFVITKCIQDKKETLLNQDVGWIQVLLVDSTFREKGIGSVLVENAEKALQKQGCKTIYLGCDPAHYFPGVPLRFENTKKWFEKRGYQASGIVSDLNRTFTPDEQFGFRKPIDIDVSLAENKDELLTFLHRCFPGRWEYEAKQYFYNGGTGREFVVFRKEKRIIGFCRINDSKSPMIGPNVYWAPLFKGEVGGVGPLGIDKNERKNGYGLAIVEAGISFLRERHIDNIIIDWTGLLDFYKKIDFKVWKQYQQYSKHI</sequence>
<keyword evidence="2" id="KW-0808">Transferase</keyword>
<proteinExistence type="predicted"/>
<dbReference type="InterPro" id="IPR050276">
    <property type="entry name" value="MshD_Acetyltransferase"/>
</dbReference>
<dbReference type="Gene3D" id="3.40.630.30">
    <property type="match status" value="2"/>
</dbReference>
<dbReference type="InterPro" id="IPR000182">
    <property type="entry name" value="GNAT_dom"/>
</dbReference>
<dbReference type="InterPro" id="IPR016181">
    <property type="entry name" value="Acyl_CoA_acyltransferase"/>
</dbReference>
<dbReference type="SUPFAM" id="SSF55729">
    <property type="entry name" value="Acyl-CoA N-acyltransferases (Nat)"/>
    <property type="match status" value="2"/>
</dbReference>
<dbReference type="RefSeq" id="WP_388040097.1">
    <property type="nucleotide sequence ID" value="NZ_JBHUEK010000025.1"/>
</dbReference>
<dbReference type="PROSITE" id="PS51186">
    <property type="entry name" value="GNAT"/>
    <property type="match status" value="2"/>
</dbReference>
<dbReference type="Proteomes" id="UP001597227">
    <property type="component" value="Unassembled WGS sequence"/>
</dbReference>
<keyword evidence="3" id="KW-1185">Reference proteome</keyword>
<gene>
    <name evidence="2" type="ORF">ACFSFW_17345</name>
</gene>
<evidence type="ECO:0000313" key="3">
    <source>
        <dbReference type="Proteomes" id="UP001597227"/>
    </source>
</evidence>
<comment type="caution">
    <text evidence="2">The sequence shown here is derived from an EMBL/GenBank/DDBJ whole genome shotgun (WGS) entry which is preliminary data.</text>
</comment>
<feature type="domain" description="N-acetyltransferase" evidence="1">
    <location>
        <begin position="1"/>
        <end position="171"/>
    </location>
</feature>
<evidence type="ECO:0000313" key="2">
    <source>
        <dbReference type="EMBL" id="MFD1780434.1"/>
    </source>
</evidence>
<organism evidence="2 3">
    <name type="scientific">Fredinandcohnia salidurans</name>
    <dbReference type="NCBI Taxonomy" id="2595041"/>
    <lineage>
        <taxon>Bacteria</taxon>
        <taxon>Bacillati</taxon>
        <taxon>Bacillota</taxon>
        <taxon>Bacilli</taxon>
        <taxon>Bacillales</taxon>
        <taxon>Bacillaceae</taxon>
        <taxon>Fredinandcohnia</taxon>
    </lineage>
</organism>
<name>A0ABW4MR60_9BACI</name>
<dbReference type="EC" id="2.3.1.-" evidence="2"/>
<dbReference type="Pfam" id="PF00583">
    <property type="entry name" value="Acetyltransf_1"/>
    <property type="match status" value="2"/>
</dbReference>